<accession>A0A1B7LYF2</accession>
<dbReference type="EC" id="3.1.2.4" evidence="2"/>
<dbReference type="AlphaFoldDB" id="A0A1B7LYF2"/>
<evidence type="ECO:0000256" key="3">
    <source>
        <dbReference type="ARBA" id="ARBA00022801"/>
    </source>
</evidence>
<dbReference type="GO" id="GO:0005829">
    <property type="term" value="C:cytosol"/>
    <property type="evidence" value="ECO:0007669"/>
    <property type="project" value="TreeGrafter"/>
</dbReference>
<keyword evidence="3" id="KW-0378">Hydrolase</keyword>
<evidence type="ECO:0000313" key="6">
    <source>
        <dbReference type="Proteomes" id="UP000078292"/>
    </source>
</evidence>
<dbReference type="PANTHER" id="PTHR43176:SF3">
    <property type="entry name" value="3-HYDROXYISOBUTYRYL-COA HYDROLASE, MITOCHONDRIAL"/>
    <property type="match status" value="1"/>
</dbReference>
<evidence type="ECO:0000313" key="5">
    <source>
        <dbReference type="EMBL" id="OAV60312.1"/>
    </source>
</evidence>
<dbReference type="RefSeq" id="WP_043056833.1">
    <property type="nucleotide sequence ID" value="NZ_LXEY01000020.1"/>
</dbReference>
<sequence>MSQAEILTSVQGGLGVITLNRPKAVNALSYNMIGLLDDALTTFEHDDAVHAVLVRGAGDRGFCSGGDVVTLHQYAVDNDLGSAAPFFRDEYQLDHRISVYPKPYIAIMNGLVLGGGVGISASASHRVVTESTRLGMPEVGIGFSPDVGGPYYLANAPDGVGNYLGLTGTHISGADAIYAGFADLRVPDDRIEQLVQRLATISEPGHIDAILAEFEAAETSVLETEAHWIQDVFCAETVEEILQGVQQVSEQGNELAEKALKAMQRHSPLGMKVTLEAIKRARNLSLAETLVQDLRTTMNAVAGTELAEGIRAQLIDKDRNPQWTPARLEDVDDHQVAAFFAPVDGVDDLVIQT</sequence>
<evidence type="ECO:0000256" key="1">
    <source>
        <dbReference type="ARBA" id="ARBA00001709"/>
    </source>
</evidence>
<evidence type="ECO:0000256" key="2">
    <source>
        <dbReference type="ARBA" id="ARBA00011915"/>
    </source>
</evidence>
<dbReference type="STRING" id="1837282.A6F49_13200"/>
<keyword evidence="6" id="KW-1185">Reference proteome</keyword>
<dbReference type="SUPFAM" id="SSF52096">
    <property type="entry name" value="ClpP/crotonase"/>
    <property type="match status" value="1"/>
</dbReference>
<dbReference type="EMBL" id="LXEY01000020">
    <property type="protein sequence ID" value="OAV60312.1"/>
    <property type="molecule type" value="Genomic_DNA"/>
</dbReference>
<dbReference type="NCBIfam" id="NF004127">
    <property type="entry name" value="PRK05617.1"/>
    <property type="match status" value="1"/>
</dbReference>
<dbReference type="Gene3D" id="3.90.226.10">
    <property type="entry name" value="2-enoyl-CoA Hydratase, Chain A, domain 1"/>
    <property type="match status" value="1"/>
</dbReference>
<dbReference type="InterPro" id="IPR029045">
    <property type="entry name" value="ClpP/crotonase-like_dom_sf"/>
</dbReference>
<dbReference type="PANTHER" id="PTHR43176">
    <property type="entry name" value="3-HYDROXYISOBUTYRYL-COA HYDROLASE-RELATED"/>
    <property type="match status" value="1"/>
</dbReference>
<name>A0A1B7LYF2_9MICC</name>
<dbReference type="OrthoDB" id="9790967at2"/>
<protein>
    <recommendedName>
        <fullName evidence="2">3-hydroxyisobutyryl-CoA hydrolase</fullName>
        <ecNumber evidence="2">3.1.2.4</ecNumber>
    </recommendedName>
</protein>
<proteinExistence type="predicted"/>
<dbReference type="InterPro" id="IPR045004">
    <property type="entry name" value="ECH_dom"/>
</dbReference>
<dbReference type="InterPro" id="IPR032259">
    <property type="entry name" value="HIBYL-CoA-H"/>
</dbReference>
<comment type="caution">
    <text evidence="5">The sequence shown here is derived from an EMBL/GenBank/DDBJ whole genome shotgun (WGS) entry which is preliminary data.</text>
</comment>
<gene>
    <name evidence="5" type="ORF">A6F49_13200</name>
</gene>
<feature type="domain" description="Enoyl-CoA hydratase/isomerase" evidence="4">
    <location>
        <begin position="15"/>
        <end position="340"/>
    </location>
</feature>
<dbReference type="Pfam" id="PF16113">
    <property type="entry name" value="ECH_2"/>
    <property type="match status" value="1"/>
</dbReference>
<dbReference type="GO" id="GO:0003860">
    <property type="term" value="F:3-hydroxyisobutyryl-CoA hydrolase activity"/>
    <property type="evidence" value="ECO:0007669"/>
    <property type="project" value="UniProtKB-EC"/>
</dbReference>
<dbReference type="Proteomes" id="UP000078292">
    <property type="component" value="Unassembled WGS sequence"/>
</dbReference>
<evidence type="ECO:0000259" key="4">
    <source>
        <dbReference type="Pfam" id="PF16113"/>
    </source>
</evidence>
<reference evidence="5 6" key="1">
    <citation type="submission" date="2016-04" db="EMBL/GenBank/DDBJ databases">
        <title>First whole genome shotgun sequence of the bacterium Enteractinococcus sp. strain UASWS1574.</title>
        <authorList>
            <person name="Crovadore J."/>
            <person name="Chablais R."/>
            <person name="Lefort F."/>
        </authorList>
    </citation>
    <scope>NUCLEOTIDE SEQUENCE [LARGE SCALE GENOMIC DNA]</scope>
    <source>
        <strain evidence="5 6">UASWS1574</strain>
    </source>
</reference>
<organism evidence="5 6">
    <name type="scientific">Enteractinococcus helveticum</name>
    <dbReference type="NCBI Taxonomy" id="1837282"/>
    <lineage>
        <taxon>Bacteria</taxon>
        <taxon>Bacillati</taxon>
        <taxon>Actinomycetota</taxon>
        <taxon>Actinomycetes</taxon>
        <taxon>Micrococcales</taxon>
        <taxon>Micrococcaceae</taxon>
    </lineage>
</organism>
<comment type="catalytic activity">
    <reaction evidence="1">
        <text>3-hydroxy-2-methylpropanoyl-CoA + H2O = 3-hydroxy-2-methylpropanoate + CoA + H(+)</text>
        <dbReference type="Rhea" id="RHEA:20888"/>
        <dbReference type="ChEBI" id="CHEBI:11805"/>
        <dbReference type="ChEBI" id="CHEBI:15377"/>
        <dbReference type="ChEBI" id="CHEBI:15378"/>
        <dbReference type="ChEBI" id="CHEBI:57287"/>
        <dbReference type="ChEBI" id="CHEBI:57340"/>
        <dbReference type="EC" id="3.1.2.4"/>
    </reaction>
</comment>
<dbReference type="CDD" id="cd06558">
    <property type="entry name" value="crotonase-like"/>
    <property type="match status" value="1"/>
</dbReference>
<dbReference type="GO" id="GO:0006574">
    <property type="term" value="P:L-valine catabolic process"/>
    <property type="evidence" value="ECO:0007669"/>
    <property type="project" value="TreeGrafter"/>
</dbReference>